<accession>A0A139SQ16</accession>
<dbReference type="PANTHER" id="PTHR22602:SF0">
    <property type="entry name" value="TRANSFERASE CAF17, MITOCHONDRIAL-RELATED"/>
    <property type="match status" value="1"/>
</dbReference>
<evidence type="ECO:0008006" key="4">
    <source>
        <dbReference type="Google" id="ProtNLM"/>
    </source>
</evidence>
<proteinExistence type="predicted"/>
<dbReference type="EMBL" id="LSZP01000021">
    <property type="protein sequence ID" value="KXU36622.1"/>
    <property type="molecule type" value="Genomic_DNA"/>
</dbReference>
<sequence>MLSSKIKNKAMSITPELSFFPWKPACWLRVQGPDAFSFLQGQFSNDLRGLAGGLGGDSGVSGGDEAAVFSALARAVYGLWLDRKGRILGDGFVLRVGEECFFICSYETSGAALRAHLESFIIADEVELFDETAEVLGLTFFLKEGVPFSLDLARAGRVFEGRRGARAIECVGPAAACAELIAQLNPKMELSAAEMERRRILAKVPAVPRDLGSADLPQEGGASFEQSAVSYTKGCYLGQEVMSRLRSMGRVRRSLVLVRSEGIAPSELPAPLYLGEKRVGEMRSVVADETPGGFVGLASVSLHGLPTGSLRLSLSANGPAALSAELPTA</sequence>
<dbReference type="NCBIfam" id="TIGR03317">
    <property type="entry name" value="ygfZ_signature"/>
    <property type="match status" value="1"/>
</dbReference>
<dbReference type="AlphaFoldDB" id="A0A139SQ16"/>
<dbReference type="SUPFAM" id="SSF103025">
    <property type="entry name" value="Folate-binding domain"/>
    <property type="match status" value="1"/>
</dbReference>
<dbReference type="STRING" id="1548208.AXK12_03170"/>
<organism evidence="2 3">
    <name type="scientific">Cephaloticoccus capnophilus</name>
    <dbReference type="NCBI Taxonomy" id="1548208"/>
    <lineage>
        <taxon>Bacteria</taxon>
        <taxon>Pseudomonadati</taxon>
        <taxon>Verrucomicrobiota</taxon>
        <taxon>Opitutia</taxon>
        <taxon>Opitutales</taxon>
        <taxon>Opitutaceae</taxon>
        <taxon>Cephaloticoccus</taxon>
    </lineage>
</organism>
<dbReference type="Proteomes" id="UP000071392">
    <property type="component" value="Unassembled WGS sequence"/>
</dbReference>
<dbReference type="InterPro" id="IPR027266">
    <property type="entry name" value="TrmE/GcvT-like"/>
</dbReference>
<name>A0A139SQ16_9BACT</name>
<evidence type="ECO:0000313" key="2">
    <source>
        <dbReference type="EMBL" id="KXU36622.1"/>
    </source>
</evidence>
<dbReference type="InterPro" id="IPR017703">
    <property type="entry name" value="YgfZ/GCV_T_CS"/>
</dbReference>
<dbReference type="PANTHER" id="PTHR22602">
    <property type="entry name" value="TRANSFERASE CAF17, MITOCHONDRIAL-RELATED"/>
    <property type="match status" value="1"/>
</dbReference>
<evidence type="ECO:0000256" key="1">
    <source>
        <dbReference type="ARBA" id="ARBA00022946"/>
    </source>
</evidence>
<dbReference type="Gene3D" id="3.30.1360.120">
    <property type="entry name" value="Probable tRNA modification gtpase trme, domain 1"/>
    <property type="match status" value="1"/>
</dbReference>
<reference evidence="2 3" key="1">
    <citation type="submission" date="2016-02" db="EMBL/GenBank/DDBJ databases">
        <authorList>
            <person name="Wen L."/>
            <person name="He K."/>
            <person name="Yang H."/>
        </authorList>
    </citation>
    <scope>NUCLEOTIDE SEQUENCE [LARGE SCALE GENOMIC DNA]</scope>
    <source>
        <strain evidence="2 3">CV41</strain>
    </source>
</reference>
<keyword evidence="1" id="KW-0809">Transit peptide</keyword>
<dbReference type="InterPro" id="IPR045179">
    <property type="entry name" value="YgfZ/GcvT"/>
</dbReference>
<comment type="caution">
    <text evidence="2">The sequence shown here is derived from an EMBL/GenBank/DDBJ whole genome shotgun (WGS) entry which is preliminary data.</text>
</comment>
<dbReference type="GO" id="GO:0016226">
    <property type="term" value="P:iron-sulfur cluster assembly"/>
    <property type="evidence" value="ECO:0007669"/>
    <property type="project" value="TreeGrafter"/>
</dbReference>
<keyword evidence="3" id="KW-1185">Reference proteome</keyword>
<gene>
    <name evidence="2" type="ORF">AXK12_03170</name>
</gene>
<protein>
    <recommendedName>
        <fullName evidence="4">Aminomethyltransferase folate-binding domain-containing protein</fullName>
    </recommendedName>
</protein>
<evidence type="ECO:0000313" key="3">
    <source>
        <dbReference type="Proteomes" id="UP000071392"/>
    </source>
</evidence>